<comment type="caution">
    <text evidence="2">The sequence shown here is derived from an EMBL/GenBank/DDBJ whole genome shotgun (WGS) entry which is preliminary data.</text>
</comment>
<keyword evidence="1" id="KW-0472">Membrane</keyword>
<proteinExistence type="predicted"/>
<keyword evidence="1" id="KW-0812">Transmembrane</keyword>
<name>A0A9D2EZ90_9ACTN</name>
<gene>
    <name evidence="2" type="ORF">IAA19_03970</name>
</gene>
<dbReference type="EMBL" id="DXBM01000036">
    <property type="protein sequence ID" value="HIZ46157.1"/>
    <property type="molecule type" value="Genomic_DNA"/>
</dbReference>
<reference evidence="2" key="1">
    <citation type="journal article" date="2021" name="PeerJ">
        <title>Extensive microbial diversity within the chicken gut microbiome revealed by metagenomics and culture.</title>
        <authorList>
            <person name="Gilroy R."/>
            <person name="Ravi A."/>
            <person name="Getino M."/>
            <person name="Pursley I."/>
            <person name="Horton D.L."/>
            <person name="Alikhan N.F."/>
            <person name="Baker D."/>
            <person name="Gharbi K."/>
            <person name="Hall N."/>
            <person name="Watson M."/>
            <person name="Adriaenssens E.M."/>
            <person name="Foster-Nyarko E."/>
            <person name="Jarju S."/>
            <person name="Secka A."/>
            <person name="Antonio M."/>
            <person name="Oren A."/>
            <person name="Chaudhuri R.R."/>
            <person name="La Ragione R."/>
            <person name="Hildebrand F."/>
            <person name="Pallen M.J."/>
        </authorList>
    </citation>
    <scope>NUCLEOTIDE SEQUENCE</scope>
    <source>
        <strain evidence="2">ChiHjej12B11-14209</strain>
    </source>
</reference>
<evidence type="ECO:0000256" key="1">
    <source>
        <dbReference type="SAM" id="Phobius"/>
    </source>
</evidence>
<evidence type="ECO:0000313" key="3">
    <source>
        <dbReference type="Proteomes" id="UP000824062"/>
    </source>
</evidence>
<dbReference type="Proteomes" id="UP000824062">
    <property type="component" value="Unassembled WGS sequence"/>
</dbReference>
<keyword evidence="1" id="KW-1133">Transmembrane helix</keyword>
<dbReference type="AlphaFoldDB" id="A0A9D2EZ90"/>
<protein>
    <submittedName>
        <fullName evidence="2">Uncharacterized protein</fullName>
    </submittedName>
</protein>
<reference evidence="2" key="2">
    <citation type="submission" date="2021-04" db="EMBL/GenBank/DDBJ databases">
        <authorList>
            <person name="Gilroy R."/>
        </authorList>
    </citation>
    <scope>NUCLEOTIDE SEQUENCE</scope>
    <source>
        <strain evidence="2">ChiHjej12B11-14209</strain>
    </source>
</reference>
<accession>A0A9D2EZ90</accession>
<evidence type="ECO:0000313" key="2">
    <source>
        <dbReference type="EMBL" id="HIZ46157.1"/>
    </source>
</evidence>
<feature type="transmembrane region" description="Helical" evidence="1">
    <location>
        <begin position="35"/>
        <end position="59"/>
    </location>
</feature>
<sequence>MGNPFDFNRDGRWSTPERVFTFYGVGPLIQGGGGGGSGCGCGGCILVLIGVTVFLFVLLM</sequence>
<organism evidence="2 3">
    <name type="scientific">Candidatus Olsenella pullistercoris</name>
    <dbReference type="NCBI Taxonomy" id="2838712"/>
    <lineage>
        <taxon>Bacteria</taxon>
        <taxon>Bacillati</taxon>
        <taxon>Actinomycetota</taxon>
        <taxon>Coriobacteriia</taxon>
        <taxon>Coriobacteriales</taxon>
        <taxon>Atopobiaceae</taxon>
        <taxon>Olsenella</taxon>
    </lineage>
</organism>